<dbReference type="PANTHER" id="PTHR43736">
    <property type="entry name" value="ADP-RIBOSE PYROPHOSPHATASE"/>
    <property type="match status" value="1"/>
</dbReference>
<organism evidence="3 4">
    <name type="scientific">Myroides marinus</name>
    <dbReference type="NCBI Taxonomy" id="703342"/>
    <lineage>
        <taxon>Bacteria</taxon>
        <taxon>Pseudomonadati</taxon>
        <taxon>Bacteroidota</taxon>
        <taxon>Flavobacteriia</taxon>
        <taxon>Flavobacteriales</taxon>
        <taxon>Flavobacteriaceae</taxon>
        <taxon>Myroides</taxon>
    </lineage>
</organism>
<dbReference type="SUPFAM" id="SSF55811">
    <property type="entry name" value="Nudix"/>
    <property type="match status" value="1"/>
</dbReference>
<evidence type="ECO:0000313" key="4">
    <source>
        <dbReference type="Proteomes" id="UP000076630"/>
    </source>
</evidence>
<reference evidence="3 4" key="1">
    <citation type="submission" date="2016-01" db="EMBL/GenBank/DDBJ databases">
        <title>Whole genome sequencing of Myroides marinus L41.</title>
        <authorList>
            <person name="Hong K.W."/>
        </authorList>
    </citation>
    <scope>NUCLEOTIDE SEQUENCE [LARGE SCALE GENOMIC DNA]</scope>
    <source>
        <strain evidence="3 4">L41</strain>
    </source>
</reference>
<keyword evidence="4" id="KW-1185">Reference proteome</keyword>
<dbReference type="InterPro" id="IPR015797">
    <property type="entry name" value="NUDIX_hydrolase-like_dom_sf"/>
</dbReference>
<dbReference type="PRINTS" id="PR00502">
    <property type="entry name" value="NUDIXFAMILY"/>
</dbReference>
<dbReference type="AlphaFoldDB" id="A0A161UTB4"/>
<accession>A0A161UTB4</accession>
<dbReference type="PANTHER" id="PTHR43736:SF5">
    <property type="entry name" value="NUDIX HYDROLASE DOMAIN-CONTAINING PROTEIN"/>
    <property type="match status" value="1"/>
</dbReference>
<dbReference type="InterPro" id="IPR020476">
    <property type="entry name" value="Nudix_hydrolase"/>
</dbReference>
<feature type="domain" description="Nudix hydrolase" evidence="2">
    <location>
        <begin position="6"/>
        <end position="139"/>
    </location>
</feature>
<evidence type="ECO:0000313" key="3">
    <source>
        <dbReference type="EMBL" id="KZE80971.1"/>
    </source>
</evidence>
<proteinExistence type="predicted"/>
<dbReference type="EMBL" id="LQNU01000054">
    <property type="protein sequence ID" value="KZE80971.1"/>
    <property type="molecule type" value="Genomic_DNA"/>
</dbReference>
<dbReference type="CDD" id="cd18873">
    <property type="entry name" value="NUDIX_NadM_like"/>
    <property type="match status" value="1"/>
</dbReference>
<comment type="caution">
    <text evidence="3">The sequence shown here is derived from an EMBL/GenBank/DDBJ whole genome shotgun (WGS) entry which is preliminary data.</text>
</comment>
<dbReference type="PROSITE" id="PS51462">
    <property type="entry name" value="NUDIX"/>
    <property type="match status" value="1"/>
</dbReference>
<keyword evidence="1 3" id="KW-0378">Hydrolase</keyword>
<gene>
    <name evidence="3" type="ORF">AV926_09365</name>
</gene>
<dbReference type="GO" id="GO:0016787">
    <property type="term" value="F:hydrolase activity"/>
    <property type="evidence" value="ECO:0007669"/>
    <property type="project" value="UniProtKB-KW"/>
</dbReference>
<protein>
    <submittedName>
        <fullName evidence="3">NUDIX hydrolase</fullName>
    </submittedName>
</protein>
<dbReference type="Pfam" id="PF00293">
    <property type="entry name" value="NUDIX"/>
    <property type="match status" value="1"/>
</dbReference>
<evidence type="ECO:0000256" key="1">
    <source>
        <dbReference type="ARBA" id="ARBA00022801"/>
    </source>
</evidence>
<dbReference type="Gene3D" id="3.90.79.10">
    <property type="entry name" value="Nucleoside Triphosphate Pyrophosphohydrolase"/>
    <property type="match status" value="1"/>
</dbReference>
<dbReference type="RefSeq" id="WP_038987844.1">
    <property type="nucleotide sequence ID" value="NZ_JWJO01000067.1"/>
</dbReference>
<sequence length="141" mass="16162">MGYISKIFVTVDVVLFKKYADFLHILLIKRKNEPFRDYWALPGGFVDENEALEVAAKRELSEETSISVEEVAQIKAYGKPFRDPRSHMVTVAFYGEVGEEVIGKAADDAKELKWFRIDELPPLAFDHLDIVRDAIDLKTKK</sequence>
<dbReference type="InterPro" id="IPR000086">
    <property type="entry name" value="NUDIX_hydrolase_dom"/>
</dbReference>
<dbReference type="Proteomes" id="UP000076630">
    <property type="component" value="Unassembled WGS sequence"/>
</dbReference>
<dbReference type="OrthoDB" id="9786141at2"/>
<name>A0A161UTB4_9FLAO</name>
<evidence type="ECO:0000259" key="2">
    <source>
        <dbReference type="PROSITE" id="PS51462"/>
    </source>
</evidence>